<dbReference type="Gene3D" id="3.40.630.30">
    <property type="match status" value="1"/>
</dbReference>
<keyword evidence="2" id="KW-0012">Acyltransferase</keyword>
<keyword evidence="1" id="KW-0808">Transferase</keyword>
<evidence type="ECO:0000256" key="2">
    <source>
        <dbReference type="ARBA" id="ARBA00023315"/>
    </source>
</evidence>
<feature type="domain" description="N-acetyltransferase" evidence="3">
    <location>
        <begin position="5"/>
        <end position="172"/>
    </location>
</feature>
<dbReference type="InterPro" id="IPR000182">
    <property type="entry name" value="GNAT_dom"/>
</dbReference>
<protein>
    <submittedName>
        <fullName evidence="4">GNAT family N-acetyltransferase</fullName>
    </submittedName>
</protein>
<evidence type="ECO:0000313" key="4">
    <source>
        <dbReference type="EMBL" id="MEY8443402.1"/>
    </source>
</evidence>
<sequence length="172" mass="19798">MSTELLIREARKEDSSKLIAFLDQVGKESHFLTLDEAGILMTEPQMEEYLEQILQKDNNAYFLAFLGEEIAGVLHITADFHYRVRHIGEIFVAVASKFQGYGIGTFLFEDALEWIEETGVLKRLELTVQKRNKAAIHLYEKFGFTIEAIQKYGARDEHGNLIDVFAMVKFFQ</sequence>
<dbReference type="InterPro" id="IPR016181">
    <property type="entry name" value="Acyl_CoA_acyltransferase"/>
</dbReference>
<organism evidence="4 5">
    <name type="scientific">Lactococcus ileimucosae</name>
    <dbReference type="NCBI Taxonomy" id="2941329"/>
    <lineage>
        <taxon>Bacteria</taxon>
        <taxon>Bacillati</taxon>
        <taxon>Bacillota</taxon>
        <taxon>Bacilli</taxon>
        <taxon>Lactobacillales</taxon>
        <taxon>Streptococcaceae</taxon>
        <taxon>Lactococcus</taxon>
    </lineage>
</organism>
<comment type="caution">
    <text evidence="4">The sequence shown here is derived from an EMBL/GenBank/DDBJ whole genome shotgun (WGS) entry which is preliminary data.</text>
</comment>
<evidence type="ECO:0000313" key="5">
    <source>
        <dbReference type="Proteomes" id="UP001565283"/>
    </source>
</evidence>
<dbReference type="EMBL" id="JBCLSH010000009">
    <property type="protein sequence ID" value="MEY8443402.1"/>
    <property type="molecule type" value="Genomic_DNA"/>
</dbReference>
<dbReference type="PROSITE" id="PS51186">
    <property type="entry name" value="GNAT"/>
    <property type="match status" value="1"/>
</dbReference>
<evidence type="ECO:0000259" key="3">
    <source>
        <dbReference type="PROSITE" id="PS51186"/>
    </source>
</evidence>
<dbReference type="Proteomes" id="UP001565283">
    <property type="component" value="Unassembled WGS sequence"/>
</dbReference>
<keyword evidence="5" id="KW-1185">Reference proteome</keyword>
<dbReference type="RefSeq" id="WP_251712759.1">
    <property type="nucleotide sequence ID" value="NZ_CALPDE010000009.1"/>
</dbReference>
<dbReference type="PANTHER" id="PTHR43800">
    <property type="entry name" value="PEPTIDYL-LYSINE N-ACETYLTRANSFERASE YJAB"/>
    <property type="match status" value="1"/>
</dbReference>
<name>A0ABV4D1G9_9LACT</name>
<dbReference type="SUPFAM" id="SSF55729">
    <property type="entry name" value="Acyl-CoA N-acyltransferases (Nat)"/>
    <property type="match status" value="1"/>
</dbReference>
<evidence type="ECO:0000256" key="1">
    <source>
        <dbReference type="ARBA" id="ARBA00022679"/>
    </source>
</evidence>
<gene>
    <name evidence="4" type="ORF">AALA52_03975</name>
</gene>
<dbReference type="CDD" id="cd04301">
    <property type="entry name" value="NAT_SF"/>
    <property type="match status" value="1"/>
</dbReference>
<reference evidence="4 5" key="1">
    <citation type="submission" date="2024-03" db="EMBL/GenBank/DDBJ databases">
        <title>Mouse gut bacterial collection (mGBC) of GemPharmatech.</title>
        <authorList>
            <person name="He Y."/>
            <person name="Dong L."/>
            <person name="Wu D."/>
            <person name="Gao X."/>
            <person name="Lin Z."/>
        </authorList>
    </citation>
    <scope>NUCLEOTIDE SEQUENCE [LARGE SCALE GENOMIC DNA]</scope>
    <source>
        <strain evidence="4 5">61-15</strain>
    </source>
</reference>
<proteinExistence type="predicted"/>
<dbReference type="PANTHER" id="PTHR43800:SF1">
    <property type="entry name" value="PEPTIDYL-LYSINE N-ACETYLTRANSFERASE YJAB"/>
    <property type="match status" value="1"/>
</dbReference>
<dbReference type="Pfam" id="PF00583">
    <property type="entry name" value="Acetyltransf_1"/>
    <property type="match status" value="1"/>
</dbReference>
<accession>A0ABV4D1G9</accession>